<feature type="compositionally biased region" description="Polar residues" evidence="1">
    <location>
        <begin position="76"/>
        <end position="92"/>
    </location>
</feature>
<feature type="compositionally biased region" description="Polar residues" evidence="1">
    <location>
        <begin position="56"/>
        <end position="65"/>
    </location>
</feature>
<dbReference type="Proteomes" id="UP000796880">
    <property type="component" value="Unassembled WGS sequence"/>
</dbReference>
<accession>A0A8K0HN09</accession>
<evidence type="ECO:0000256" key="1">
    <source>
        <dbReference type="SAM" id="MobiDB-lite"/>
    </source>
</evidence>
<keyword evidence="3" id="KW-1185">Reference proteome</keyword>
<name>A0A8K0HN09_9ROSA</name>
<gene>
    <name evidence="2" type="ORF">FNV43_RR00509</name>
</gene>
<comment type="caution">
    <text evidence="2">The sequence shown here is derived from an EMBL/GenBank/DDBJ whole genome shotgun (WGS) entry which is preliminary data.</text>
</comment>
<evidence type="ECO:0000313" key="2">
    <source>
        <dbReference type="EMBL" id="KAF3455867.1"/>
    </source>
</evidence>
<dbReference type="EMBL" id="VOIH02000001">
    <property type="protein sequence ID" value="KAF3455867.1"/>
    <property type="molecule type" value="Genomic_DNA"/>
</dbReference>
<sequence length="92" mass="9698">MPKSLGRGIPSSLRGTSYMPGWLDGLEGEDEPSIRGAPPANQPKHPKPDPVVHAELNQTTSNNSFEEAMRLPSNEEAGSSQTSNAADANVGN</sequence>
<reference evidence="2" key="1">
    <citation type="submission" date="2020-03" db="EMBL/GenBank/DDBJ databases">
        <title>A high-quality chromosome-level genome assembly of a woody plant with both climbing and erect habits, Rhamnella rubrinervis.</title>
        <authorList>
            <person name="Lu Z."/>
            <person name="Yang Y."/>
            <person name="Zhu X."/>
            <person name="Sun Y."/>
        </authorList>
    </citation>
    <scope>NUCLEOTIDE SEQUENCE</scope>
    <source>
        <strain evidence="2">BYM</strain>
        <tissue evidence="2">Leaf</tissue>
    </source>
</reference>
<organism evidence="2 3">
    <name type="scientific">Rhamnella rubrinervis</name>
    <dbReference type="NCBI Taxonomy" id="2594499"/>
    <lineage>
        <taxon>Eukaryota</taxon>
        <taxon>Viridiplantae</taxon>
        <taxon>Streptophyta</taxon>
        <taxon>Embryophyta</taxon>
        <taxon>Tracheophyta</taxon>
        <taxon>Spermatophyta</taxon>
        <taxon>Magnoliopsida</taxon>
        <taxon>eudicotyledons</taxon>
        <taxon>Gunneridae</taxon>
        <taxon>Pentapetalae</taxon>
        <taxon>rosids</taxon>
        <taxon>fabids</taxon>
        <taxon>Rosales</taxon>
        <taxon>Rhamnaceae</taxon>
        <taxon>rhamnoid group</taxon>
        <taxon>Rhamneae</taxon>
        <taxon>Rhamnella</taxon>
    </lineage>
</organism>
<protein>
    <submittedName>
        <fullName evidence="2">Uncharacterized protein</fullName>
    </submittedName>
</protein>
<evidence type="ECO:0000313" key="3">
    <source>
        <dbReference type="Proteomes" id="UP000796880"/>
    </source>
</evidence>
<feature type="region of interest" description="Disordered" evidence="1">
    <location>
        <begin position="1"/>
        <end position="92"/>
    </location>
</feature>
<dbReference type="AlphaFoldDB" id="A0A8K0HN09"/>
<proteinExistence type="predicted"/>